<protein>
    <recommendedName>
        <fullName evidence="1">Peptidase S9 prolyl oligopeptidase catalytic domain-containing protein</fullName>
    </recommendedName>
</protein>
<dbReference type="Proteomes" id="UP001501126">
    <property type="component" value="Unassembled WGS sequence"/>
</dbReference>
<evidence type="ECO:0000259" key="1">
    <source>
        <dbReference type="Pfam" id="PF00326"/>
    </source>
</evidence>
<keyword evidence="3" id="KW-1185">Reference proteome</keyword>
<dbReference type="PANTHER" id="PTHR43265">
    <property type="entry name" value="ESTERASE ESTD"/>
    <property type="match status" value="1"/>
</dbReference>
<feature type="domain" description="Peptidase S9 prolyl oligopeptidase catalytic" evidence="1">
    <location>
        <begin position="129"/>
        <end position="302"/>
    </location>
</feature>
<dbReference type="SUPFAM" id="SSF53474">
    <property type="entry name" value="alpha/beta-Hydrolases"/>
    <property type="match status" value="1"/>
</dbReference>
<dbReference type="EMBL" id="BAAAFH010000007">
    <property type="protein sequence ID" value="GAA0875120.1"/>
    <property type="molecule type" value="Genomic_DNA"/>
</dbReference>
<name>A0ABP3Y0H9_9FLAO</name>
<gene>
    <name evidence="2" type="ORF">GCM10009118_15280</name>
</gene>
<sequence>MKIRTVIFFILVANILFAQEAKIDFLPNQPYDKYELKTEEDTITFYLSVTSHKGNLPLVVYVQGSGMNSLFEKRNEQIVSAFGHMTWFNVGQEKCRILIIEKPGVNYLQKGPSIAFDKKFSLSSWSTTIIHAINYVLLNEKIDTTKVLLAGHSEGGVVASSVANIMKDKISHIAILAGEGPSQLYSLYKFADDGTFFNTAEHNMPTPEQRLTYLTDKWEDILANPTSTDKKFWGFTYLRWSSLLKTSVIDELADFNGNILILQGTDDKAVHPESAIVSYTSLLSKGRNISLKMIENADHSFAISGKPEIDGWKMVIEKTLNWFMLQ</sequence>
<dbReference type="InterPro" id="IPR029058">
    <property type="entry name" value="AB_hydrolase_fold"/>
</dbReference>
<dbReference type="InterPro" id="IPR001375">
    <property type="entry name" value="Peptidase_S9_cat"/>
</dbReference>
<proteinExistence type="predicted"/>
<dbReference type="PANTHER" id="PTHR43265:SF1">
    <property type="entry name" value="ESTERASE ESTD"/>
    <property type="match status" value="1"/>
</dbReference>
<dbReference type="Pfam" id="PF00326">
    <property type="entry name" value="Peptidase_S9"/>
    <property type="match status" value="1"/>
</dbReference>
<evidence type="ECO:0000313" key="3">
    <source>
        <dbReference type="Proteomes" id="UP001501126"/>
    </source>
</evidence>
<dbReference type="InterPro" id="IPR053145">
    <property type="entry name" value="AB_hydrolase_Est10"/>
</dbReference>
<comment type="caution">
    <text evidence="2">The sequence shown here is derived from an EMBL/GenBank/DDBJ whole genome shotgun (WGS) entry which is preliminary data.</text>
</comment>
<dbReference type="RefSeq" id="WP_343786240.1">
    <property type="nucleotide sequence ID" value="NZ_BAAAFH010000007.1"/>
</dbReference>
<evidence type="ECO:0000313" key="2">
    <source>
        <dbReference type="EMBL" id="GAA0875120.1"/>
    </source>
</evidence>
<organism evidence="2 3">
    <name type="scientific">Wandonia haliotis</name>
    <dbReference type="NCBI Taxonomy" id="574963"/>
    <lineage>
        <taxon>Bacteria</taxon>
        <taxon>Pseudomonadati</taxon>
        <taxon>Bacteroidota</taxon>
        <taxon>Flavobacteriia</taxon>
        <taxon>Flavobacteriales</taxon>
        <taxon>Crocinitomicaceae</taxon>
        <taxon>Wandonia</taxon>
    </lineage>
</organism>
<accession>A0ABP3Y0H9</accession>
<dbReference type="Gene3D" id="3.40.50.1820">
    <property type="entry name" value="alpha/beta hydrolase"/>
    <property type="match status" value="1"/>
</dbReference>
<reference evidence="3" key="1">
    <citation type="journal article" date="2019" name="Int. J. Syst. Evol. Microbiol.">
        <title>The Global Catalogue of Microorganisms (GCM) 10K type strain sequencing project: providing services to taxonomists for standard genome sequencing and annotation.</title>
        <authorList>
            <consortium name="The Broad Institute Genomics Platform"/>
            <consortium name="The Broad Institute Genome Sequencing Center for Infectious Disease"/>
            <person name="Wu L."/>
            <person name="Ma J."/>
        </authorList>
    </citation>
    <scope>NUCLEOTIDE SEQUENCE [LARGE SCALE GENOMIC DNA]</scope>
    <source>
        <strain evidence="3">JCM 16083</strain>
    </source>
</reference>